<name>A0ABT9B7J1_9ACTN</name>
<keyword evidence="3" id="KW-1185">Reference proteome</keyword>
<keyword evidence="1" id="KW-0812">Transmembrane</keyword>
<comment type="caution">
    <text evidence="2">The sequence shown here is derived from an EMBL/GenBank/DDBJ whole genome shotgun (WGS) entry which is preliminary data.</text>
</comment>
<keyword evidence="1" id="KW-0472">Membrane</keyword>
<protein>
    <submittedName>
        <fullName evidence="2">Uncharacterized protein</fullName>
    </submittedName>
</protein>
<organism evidence="2 3">
    <name type="scientific">Nocardioides jiangxiensis</name>
    <dbReference type="NCBI Taxonomy" id="3064524"/>
    <lineage>
        <taxon>Bacteria</taxon>
        <taxon>Bacillati</taxon>
        <taxon>Actinomycetota</taxon>
        <taxon>Actinomycetes</taxon>
        <taxon>Propionibacteriales</taxon>
        <taxon>Nocardioidaceae</taxon>
        <taxon>Nocardioides</taxon>
    </lineage>
</organism>
<evidence type="ECO:0000313" key="2">
    <source>
        <dbReference type="EMBL" id="MDO7869552.1"/>
    </source>
</evidence>
<keyword evidence="1" id="KW-1133">Transmembrane helix</keyword>
<evidence type="ECO:0000313" key="3">
    <source>
        <dbReference type="Proteomes" id="UP001233314"/>
    </source>
</evidence>
<feature type="transmembrane region" description="Helical" evidence="1">
    <location>
        <begin position="7"/>
        <end position="27"/>
    </location>
</feature>
<accession>A0ABT9B7J1</accession>
<dbReference type="EMBL" id="JAUQTA010000002">
    <property type="protein sequence ID" value="MDO7869552.1"/>
    <property type="molecule type" value="Genomic_DNA"/>
</dbReference>
<sequence>MTSWARLARIAIVLVLIAIATAVGWTWRHPKTFDDYPMGLQQDMRLGKVGEPFYFSLTQGWDDRPTVTLHDARPEITVNTAAAEVRVVACRIKTTSNSLIGSAGEATASETCDIQPIHDATLNAKADHLTQLLLEVTPHRPGRVEVRSVDLNYSEGWRSGHQRTGDRVTLRAR</sequence>
<evidence type="ECO:0000256" key="1">
    <source>
        <dbReference type="SAM" id="Phobius"/>
    </source>
</evidence>
<gene>
    <name evidence="2" type="ORF">Q5722_14355</name>
</gene>
<reference evidence="2 3" key="1">
    <citation type="submission" date="2023-07" db="EMBL/GenBank/DDBJ databases">
        <title>Nocardioides sp. nov WY-20 isolated from soil.</title>
        <authorList>
            <person name="Liu B."/>
            <person name="Wan Y."/>
        </authorList>
    </citation>
    <scope>NUCLEOTIDE SEQUENCE [LARGE SCALE GENOMIC DNA]</scope>
    <source>
        <strain evidence="2 3">WY-20</strain>
    </source>
</reference>
<dbReference type="Proteomes" id="UP001233314">
    <property type="component" value="Unassembled WGS sequence"/>
</dbReference>
<proteinExistence type="predicted"/>
<dbReference type="RefSeq" id="WP_305028946.1">
    <property type="nucleotide sequence ID" value="NZ_JAUQTA010000002.1"/>
</dbReference>